<evidence type="ECO:0008006" key="3">
    <source>
        <dbReference type="Google" id="ProtNLM"/>
    </source>
</evidence>
<dbReference type="Proteomes" id="UP000030661">
    <property type="component" value="Unassembled WGS sequence"/>
</dbReference>
<dbReference type="STRING" id="1499967.U27_02636"/>
<dbReference type="AlphaFoldDB" id="A0A081CB48"/>
<keyword evidence="2" id="KW-1185">Reference proteome</keyword>
<accession>A0A081CB48</accession>
<gene>
    <name evidence="1" type="ORF">U27_02636</name>
</gene>
<organism evidence="1">
    <name type="scientific">Vecturithrix granuli</name>
    <dbReference type="NCBI Taxonomy" id="1499967"/>
    <lineage>
        <taxon>Bacteria</taxon>
        <taxon>Candidatus Moduliflexota</taxon>
        <taxon>Candidatus Vecturitrichia</taxon>
        <taxon>Candidatus Vecturitrichales</taxon>
        <taxon>Candidatus Vecturitrichaceae</taxon>
        <taxon>Candidatus Vecturithrix</taxon>
    </lineage>
</organism>
<name>A0A081CB48_VECG1</name>
<dbReference type="EMBL" id="DF820483">
    <property type="protein sequence ID" value="GAK61803.1"/>
    <property type="molecule type" value="Genomic_DNA"/>
</dbReference>
<reference evidence="1" key="1">
    <citation type="journal article" date="2015" name="PeerJ">
        <title>First genomic representation of candidate bacterial phylum KSB3 points to enhanced environmental sensing as a trigger of wastewater bulking.</title>
        <authorList>
            <person name="Sekiguchi Y."/>
            <person name="Ohashi A."/>
            <person name="Parks D.H."/>
            <person name="Yamauchi T."/>
            <person name="Tyson G.W."/>
            <person name="Hugenholtz P."/>
        </authorList>
    </citation>
    <scope>NUCLEOTIDE SEQUENCE [LARGE SCALE GENOMIC DNA]</scope>
</reference>
<evidence type="ECO:0000313" key="1">
    <source>
        <dbReference type="EMBL" id="GAK61803.1"/>
    </source>
</evidence>
<protein>
    <recommendedName>
        <fullName evidence="3">Phage protein</fullName>
    </recommendedName>
</protein>
<sequence>MTTLTELNQYYVDLFAANKTSGDNLGADCFYGDQTKIAGPLTLCVEPGQKTNERTKAASAMAVKRTYSIYVLVYANFLSDTENRTACDELAEKVEDLVHKHPTCDGKSVSVLVTSIEPGYVTKSNGTTYVASRVTITLIKEEYLPASME</sequence>
<proteinExistence type="predicted"/>
<evidence type="ECO:0000313" key="2">
    <source>
        <dbReference type="Proteomes" id="UP000030661"/>
    </source>
</evidence>
<dbReference type="HOGENOM" id="CLU_1746071_0_0_0"/>